<dbReference type="PANTHER" id="PTHR34835">
    <property type="entry name" value="OS07G0283600 PROTEIN-RELATED"/>
    <property type="match status" value="1"/>
</dbReference>
<dbReference type="InterPro" id="IPR038765">
    <property type="entry name" value="Papain-like_cys_pep_sf"/>
</dbReference>
<name>A0A1R3JF72_9ROSI</name>
<feature type="domain" description="Ubiquitin-like protease family profile" evidence="5">
    <location>
        <begin position="460"/>
        <end position="489"/>
    </location>
</feature>
<keyword evidence="3" id="KW-0378">Hydrolase</keyword>
<dbReference type="SUPFAM" id="SSF54001">
    <property type="entry name" value="Cysteine proteinases"/>
    <property type="match status" value="1"/>
</dbReference>
<proteinExistence type="inferred from homology"/>
<reference evidence="7" key="1">
    <citation type="submission" date="2013-09" db="EMBL/GenBank/DDBJ databases">
        <title>Corchorus olitorius genome sequencing.</title>
        <authorList>
            <person name="Alam M."/>
            <person name="Haque M.S."/>
            <person name="Islam M.S."/>
            <person name="Emdad E.M."/>
            <person name="Islam M.M."/>
            <person name="Ahmed B."/>
            <person name="Halim A."/>
            <person name="Hossen Q.M.M."/>
            <person name="Hossain M.Z."/>
            <person name="Ahmed R."/>
            <person name="Khan M.M."/>
            <person name="Islam R."/>
            <person name="Rashid M.M."/>
            <person name="Khan S.A."/>
            <person name="Rahman M.S."/>
            <person name="Alam M."/>
            <person name="Yahiya A.S."/>
            <person name="Khan M.S."/>
            <person name="Azam M.S."/>
            <person name="Haque T."/>
            <person name="Lashkar M.Z.H."/>
            <person name="Akhand A.I."/>
            <person name="Morshed G."/>
            <person name="Roy S."/>
            <person name="Uddin K.S."/>
            <person name="Rabeya T."/>
            <person name="Hossain A.S."/>
            <person name="Chowdhury A."/>
            <person name="Snigdha A.R."/>
            <person name="Mortoza M.S."/>
            <person name="Matin S.A."/>
            <person name="Hoque S.M.E."/>
            <person name="Islam M.K."/>
            <person name="Roy D.K."/>
            <person name="Haider R."/>
            <person name="Moosa M.M."/>
            <person name="Elias S.M."/>
            <person name="Hasan A.M."/>
            <person name="Jahan S."/>
            <person name="Shafiuddin M."/>
            <person name="Mahmood N."/>
            <person name="Shommy N.S."/>
        </authorList>
    </citation>
    <scope>NUCLEOTIDE SEQUENCE [LARGE SCALE GENOMIC DNA]</scope>
    <source>
        <strain evidence="7">cv. O-4</strain>
    </source>
</reference>
<evidence type="ECO:0000313" key="7">
    <source>
        <dbReference type="Proteomes" id="UP000187203"/>
    </source>
</evidence>
<protein>
    <submittedName>
        <fullName evidence="6">Peptidase C48, SUMO/Sentrin/Ubl1</fullName>
    </submittedName>
</protein>
<sequence length="536" mass="59861">MGDTLSRFNIPGNKNIKVYDLEDCIHKAEATSLEFKAKFILFAIGCLLCPRSGTYIDKSYYSCLTEDMFKGRVDWATHVYTVLMNGIADFKSQKANAYVTGCIMILQVIYADVVSGDRIGRAGERPSRILCQVEVKECEQEDFQNIHDAMKNSWIVNSPGLDEQEESPKSKSSKEMDLDGDDHDFEGPTMNEKIHCCEEIQALKCEVISTNEKVDLTNEKVDLVQGLLSSFGDEIGWIKRQLMLLVEQRNLEARMNMGGRAGSVRDECDKRVPKSNGNGLGSDERGAPDLGVRSFRGFKSGEKRSSSVRRPQKKNTNGNSVGKIKRKLYFGPDCRERCRKNGTPGSSSSKINVGNSKEGSAHHPFIVEPDIHNKGSTDGETDSTRSGGSIKFNHVYSLATTIVRYNDFAWASLQHMTSLRPKNWVLDQLTVAGTYECNHQSKIEASTDFYELKNWFIRHGAQAVAISHAEGVPQQTNGDDCGVFTMKFMMSRNDLPYMDVRCDNDERYRLAGMLANSSLNHERPTVMGVLSTAGLI</sequence>
<organism evidence="6 7">
    <name type="scientific">Corchorus olitorius</name>
    <dbReference type="NCBI Taxonomy" id="93759"/>
    <lineage>
        <taxon>Eukaryota</taxon>
        <taxon>Viridiplantae</taxon>
        <taxon>Streptophyta</taxon>
        <taxon>Embryophyta</taxon>
        <taxon>Tracheophyta</taxon>
        <taxon>Spermatophyta</taxon>
        <taxon>Magnoliopsida</taxon>
        <taxon>eudicotyledons</taxon>
        <taxon>Gunneridae</taxon>
        <taxon>Pentapetalae</taxon>
        <taxon>rosids</taxon>
        <taxon>malvids</taxon>
        <taxon>Malvales</taxon>
        <taxon>Malvaceae</taxon>
        <taxon>Grewioideae</taxon>
        <taxon>Apeibeae</taxon>
        <taxon>Corchorus</taxon>
    </lineage>
</organism>
<keyword evidence="7" id="KW-1185">Reference proteome</keyword>
<keyword evidence="2" id="KW-0645">Protease</keyword>
<dbReference type="EMBL" id="AWUE01016262">
    <property type="protein sequence ID" value="OMO93460.1"/>
    <property type="molecule type" value="Genomic_DNA"/>
</dbReference>
<gene>
    <name evidence="6" type="ORF">COLO4_16892</name>
</gene>
<dbReference type="Pfam" id="PF02902">
    <property type="entry name" value="Peptidase_C48"/>
    <property type="match status" value="1"/>
</dbReference>
<evidence type="ECO:0000313" key="6">
    <source>
        <dbReference type="EMBL" id="OMO93460.1"/>
    </source>
</evidence>
<evidence type="ECO:0000256" key="1">
    <source>
        <dbReference type="ARBA" id="ARBA00005234"/>
    </source>
</evidence>
<feature type="region of interest" description="Disordered" evidence="4">
    <location>
        <begin position="335"/>
        <end position="385"/>
    </location>
</feature>
<dbReference type="GO" id="GO:0008234">
    <property type="term" value="F:cysteine-type peptidase activity"/>
    <property type="evidence" value="ECO:0007669"/>
    <property type="project" value="InterPro"/>
</dbReference>
<dbReference type="InterPro" id="IPR003653">
    <property type="entry name" value="Peptidase_C48_C"/>
</dbReference>
<dbReference type="Gene3D" id="3.40.395.10">
    <property type="entry name" value="Adenoviral Proteinase, Chain A"/>
    <property type="match status" value="1"/>
</dbReference>
<evidence type="ECO:0000256" key="4">
    <source>
        <dbReference type="SAM" id="MobiDB-lite"/>
    </source>
</evidence>
<feature type="compositionally biased region" description="Basic and acidic residues" evidence="4">
    <location>
        <begin position="263"/>
        <end position="272"/>
    </location>
</feature>
<evidence type="ECO:0000256" key="2">
    <source>
        <dbReference type="ARBA" id="ARBA00022670"/>
    </source>
</evidence>
<dbReference type="AlphaFoldDB" id="A0A1R3JF72"/>
<feature type="region of interest" description="Disordered" evidence="4">
    <location>
        <begin position="258"/>
        <end position="322"/>
    </location>
</feature>
<feature type="compositionally biased region" description="Basic and acidic residues" evidence="4">
    <location>
        <begin position="166"/>
        <end position="177"/>
    </location>
</feature>
<accession>A0A1R3JF72</accession>
<comment type="caution">
    <text evidence="6">The sequence shown here is derived from an EMBL/GenBank/DDBJ whole genome shotgun (WGS) entry which is preliminary data.</text>
</comment>
<evidence type="ECO:0000259" key="5">
    <source>
        <dbReference type="Pfam" id="PF02902"/>
    </source>
</evidence>
<comment type="similarity">
    <text evidence="1">Belongs to the peptidase C48 family.</text>
</comment>
<feature type="compositionally biased region" description="Polar residues" evidence="4">
    <location>
        <begin position="343"/>
        <end position="358"/>
    </location>
</feature>
<dbReference type="GO" id="GO:0006508">
    <property type="term" value="P:proteolysis"/>
    <property type="evidence" value="ECO:0007669"/>
    <property type="project" value="UniProtKB-KW"/>
</dbReference>
<dbReference type="Proteomes" id="UP000187203">
    <property type="component" value="Unassembled WGS sequence"/>
</dbReference>
<feature type="region of interest" description="Disordered" evidence="4">
    <location>
        <begin position="159"/>
        <end position="180"/>
    </location>
</feature>
<evidence type="ECO:0000256" key="3">
    <source>
        <dbReference type="ARBA" id="ARBA00022801"/>
    </source>
</evidence>